<protein>
    <recommendedName>
        <fullName evidence="1">Transposase IS200-like domain-containing protein</fullName>
    </recommendedName>
</protein>
<dbReference type="GO" id="GO:0003677">
    <property type="term" value="F:DNA binding"/>
    <property type="evidence" value="ECO:0007669"/>
    <property type="project" value="InterPro"/>
</dbReference>
<proteinExistence type="predicted"/>
<dbReference type="GO" id="GO:0006313">
    <property type="term" value="P:DNA transposition"/>
    <property type="evidence" value="ECO:0007669"/>
    <property type="project" value="InterPro"/>
</dbReference>
<feature type="domain" description="Transposase IS200-like" evidence="1">
    <location>
        <begin position="77"/>
        <end position="141"/>
    </location>
</feature>
<dbReference type="SUPFAM" id="SSF143422">
    <property type="entry name" value="Transposase IS200-like"/>
    <property type="match status" value="1"/>
</dbReference>
<sequence>MSFATRALLCSHGMKSDRPNEPPLPEPLGYLLTWRTHGSWLPGDQRGWVRKAGGNQAPDEQRHRAAARAMNAEEVRLNSQQRIIAEQAIRDHCQFRNWQLFAVNCRSNHVHAVVSADLHPKEVLRQLKAWATRRLNEADSPQDAWWAEKGSIRYLNSEAALEGGIVYVRDAQDRK</sequence>
<evidence type="ECO:0000259" key="1">
    <source>
        <dbReference type="Pfam" id="PF01797"/>
    </source>
</evidence>
<name>A0A2S8FWI3_9BACT</name>
<reference evidence="2 3" key="1">
    <citation type="submission" date="2018-02" db="EMBL/GenBank/DDBJ databases">
        <title>Comparative genomes isolates from brazilian mangrove.</title>
        <authorList>
            <person name="Araujo J.E."/>
            <person name="Taketani R.G."/>
            <person name="Silva M.C.P."/>
            <person name="Loureco M.V."/>
            <person name="Andreote F.D."/>
        </authorList>
    </citation>
    <scope>NUCLEOTIDE SEQUENCE [LARGE SCALE GENOMIC DNA]</scope>
    <source>
        <strain evidence="2 3">NAP PRIS-MGV</strain>
    </source>
</reference>
<dbReference type="EMBL" id="PUIB01000013">
    <property type="protein sequence ID" value="PQO36542.1"/>
    <property type="molecule type" value="Genomic_DNA"/>
</dbReference>
<dbReference type="AlphaFoldDB" id="A0A2S8FWI3"/>
<evidence type="ECO:0000313" key="3">
    <source>
        <dbReference type="Proteomes" id="UP000239388"/>
    </source>
</evidence>
<evidence type="ECO:0000313" key="2">
    <source>
        <dbReference type="EMBL" id="PQO36542.1"/>
    </source>
</evidence>
<dbReference type="Pfam" id="PF01797">
    <property type="entry name" value="Y1_Tnp"/>
    <property type="match status" value="1"/>
</dbReference>
<dbReference type="GO" id="GO:0004803">
    <property type="term" value="F:transposase activity"/>
    <property type="evidence" value="ECO:0007669"/>
    <property type="project" value="InterPro"/>
</dbReference>
<dbReference type="Gene3D" id="3.30.70.1290">
    <property type="entry name" value="Transposase IS200-like"/>
    <property type="match status" value="1"/>
</dbReference>
<dbReference type="InterPro" id="IPR002686">
    <property type="entry name" value="Transposase_17"/>
</dbReference>
<comment type="caution">
    <text evidence="2">The sequence shown here is derived from an EMBL/GenBank/DDBJ whole genome shotgun (WGS) entry which is preliminary data.</text>
</comment>
<accession>A0A2S8FWI3</accession>
<gene>
    <name evidence="2" type="ORF">C5Y98_12665</name>
</gene>
<dbReference type="Proteomes" id="UP000239388">
    <property type="component" value="Unassembled WGS sequence"/>
</dbReference>
<organism evidence="2 3">
    <name type="scientific">Blastopirellula marina</name>
    <dbReference type="NCBI Taxonomy" id="124"/>
    <lineage>
        <taxon>Bacteria</taxon>
        <taxon>Pseudomonadati</taxon>
        <taxon>Planctomycetota</taxon>
        <taxon>Planctomycetia</taxon>
        <taxon>Pirellulales</taxon>
        <taxon>Pirellulaceae</taxon>
        <taxon>Blastopirellula</taxon>
    </lineage>
</organism>
<dbReference type="InterPro" id="IPR036515">
    <property type="entry name" value="Transposase_17_sf"/>
</dbReference>